<dbReference type="PIRSF" id="PIRSF017082">
    <property type="entry name" value="YflP"/>
    <property type="match status" value="1"/>
</dbReference>
<proteinExistence type="inferred from homology"/>
<evidence type="ECO:0000313" key="4">
    <source>
        <dbReference type="Proteomes" id="UP001139516"/>
    </source>
</evidence>
<evidence type="ECO:0000313" key="3">
    <source>
        <dbReference type="EMBL" id="MCK8787919.1"/>
    </source>
</evidence>
<sequence length="332" mass="33960">MSDSHPSPTPPAPTRRAALAMPMLLLAGRALAQTGGEAGFPNRSVRIVVPYTPGGSADIAARLLGERLSPVWGQPVVVENRAGANGIIGTEAVAKAAPDGHTLGMVSVNHAVNVALYRTPFDTLRDLATLSVIYSVPLVLVAAPDFPANTPQELAALAKRRGGIGFAGTGGAVHLAAEMFAARAGVELTHVPYRGSTAAHPDLMAGRVGIMFDPLPSVLGHVQGGKLKALAVTSAQRVAPLPDVPTMAEAGFPGFEAATWGALIAPAGLPVPVAARIAADTAAQLREPAVRERFAGFGATVVGNGPGEAQEFVAAEVAKWSEVASRAGIERQ</sequence>
<dbReference type="EMBL" id="JALPRX010000156">
    <property type="protein sequence ID" value="MCK8787919.1"/>
    <property type="molecule type" value="Genomic_DNA"/>
</dbReference>
<evidence type="ECO:0000256" key="1">
    <source>
        <dbReference type="ARBA" id="ARBA00006987"/>
    </source>
</evidence>
<organism evidence="3 4">
    <name type="scientific">Roseomonas acroporae</name>
    <dbReference type="NCBI Taxonomy" id="2937791"/>
    <lineage>
        <taxon>Bacteria</taxon>
        <taxon>Pseudomonadati</taxon>
        <taxon>Pseudomonadota</taxon>
        <taxon>Alphaproteobacteria</taxon>
        <taxon>Acetobacterales</taxon>
        <taxon>Roseomonadaceae</taxon>
        <taxon>Roseomonas</taxon>
    </lineage>
</organism>
<comment type="caution">
    <text evidence="3">The sequence shown here is derived from an EMBL/GenBank/DDBJ whole genome shotgun (WGS) entry which is preliminary data.</text>
</comment>
<keyword evidence="4" id="KW-1185">Reference proteome</keyword>
<reference evidence="3" key="1">
    <citation type="submission" date="2022-04" db="EMBL/GenBank/DDBJ databases">
        <title>Roseomonas acroporae sp. nov., isolated from coral Acropora digitifera.</title>
        <authorList>
            <person name="Sun H."/>
        </authorList>
    </citation>
    <scope>NUCLEOTIDE SEQUENCE</scope>
    <source>
        <strain evidence="3">NAR14</strain>
    </source>
</reference>
<dbReference type="Gene3D" id="3.40.190.10">
    <property type="entry name" value="Periplasmic binding protein-like II"/>
    <property type="match status" value="1"/>
</dbReference>
<evidence type="ECO:0000256" key="2">
    <source>
        <dbReference type="SAM" id="SignalP"/>
    </source>
</evidence>
<protein>
    <submittedName>
        <fullName evidence="3">Tripartite tricarboxylate transporter substrate binding protein</fullName>
    </submittedName>
</protein>
<dbReference type="PANTHER" id="PTHR42928:SF5">
    <property type="entry name" value="BLR1237 PROTEIN"/>
    <property type="match status" value="1"/>
</dbReference>
<dbReference type="InterPro" id="IPR005064">
    <property type="entry name" value="BUG"/>
</dbReference>
<dbReference type="RefSeq" id="WP_248669963.1">
    <property type="nucleotide sequence ID" value="NZ_JALPRX010000156.1"/>
</dbReference>
<feature type="chain" id="PRO_5040856182" evidence="2">
    <location>
        <begin position="33"/>
        <end position="332"/>
    </location>
</feature>
<keyword evidence="2" id="KW-0732">Signal</keyword>
<dbReference type="AlphaFoldDB" id="A0A9X2BZE4"/>
<dbReference type="Pfam" id="PF03401">
    <property type="entry name" value="TctC"/>
    <property type="match status" value="1"/>
</dbReference>
<dbReference type="Gene3D" id="3.40.190.150">
    <property type="entry name" value="Bordetella uptake gene, domain 1"/>
    <property type="match status" value="1"/>
</dbReference>
<dbReference type="InterPro" id="IPR042100">
    <property type="entry name" value="Bug_dom1"/>
</dbReference>
<dbReference type="CDD" id="cd13578">
    <property type="entry name" value="PBP2_Bug27"/>
    <property type="match status" value="1"/>
</dbReference>
<feature type="signal peptide" evidence="2">
    <location>
        <begin position="1"/>
        <end position="32"/>
    </location>
</feature>
<dbReference type="SUPFAM" id="SSF53850">
    <property type="entry name" value="Periplasmic binding protein-like II"/>
    <property type="match status" value="1"/>
</dbReference>
<gene>
    <name evidence="3" type="ORF">M0638_26545</name>
</gene>
<dbReference type="Proteomes" id="UP001139516">
    <property type="component" value="Unassembled WGS sequence"/>
</dbReference>
<dbReference type="PANTHER" id="PTHR42928">
    <property type="entry name" value="TRICARBOXYLATE-BINDING PROTEIN"/>
    <property type="match status" value="1"/>
</dbReference>
<accession>A0A9X2BZE4</accession>
<name>A0A9X2BZE4_9PROT</name>
<comment type="similarity">
    <text evidence="1">Belongs to the UPF0065 (bug) family.</text>
</comment>